<evidence type="ECO:0000313" key="7">
    <source>
        <dbReference type="Proteomes" id="UP000029577"/>
    </source>
</evidence>
<dbReference type="SUPFAM" id="SSF51182">
    <property type="entry name" value="RmlC-like cupins"/>
    <property type="match status" value="1"/>
</dbReference>
<evidence type="ECO:0000256" key="3">
    <source>
        <dbReference type="ARBA" id="ARBA00023125"/>
    </source>
</evidence>
<feature type="domain" description="HTH araC/xylS-type" evidence="5">
    <location>
        <begin position="160"/>
        <end position="257"/>
    </location>
</feature>
<dbReference type="GO" id="GO:0043565">
    <property type="term" value="F:sequence-specific DNA binding"/>
    <property type="evidence" value="ECO:0007669"/>
    <property type="project" value="InterPro"/>
</dbReference>
<dbReference type="PANTHER" id="PTHR11019">
    <property type="entry name" value="HTH-TYPE TRANSCRIPTIONAL REGULATOR NIMR"/>
    <property type="match status" value="1"/>
</dbReference>
<evidence type="ECO:0000256" key="2">
    <source>
        <dbReference type="ARBA" id="ARBA00023015"/>
    </source>
</evidence>
<dbReference type="PROSITE" id="PS01124">
    <property type="entry name" value="HTH_ARAC_FAMILY_2"/>
    <property type="match status" value="1"/>
</dbReference>
<organism evidence="6 7">
    <name type="scientific">Tatumella morbirosei</name>
    <dbReference type="NCBI Taxonomy" id="642227"/>
    <lineage>
        <taxon>Bacteria</taxon>
        <taxon>Pseudomonadati</taxon>
        <taxon>Pseudomonadota</taxon>
        <taxon>Gammaproteobacteria</taxon>
        <taxon>Enterobacterales</taxon>
        <taxon>Erwiniaceae</taxon>
        <taxon>Tatumella</taxon>
    </lineage>
</organism>
<evidence type="ECO:0000259" key="5">
    <source>
        <dbReference type="PROSITE" id="PS01124"/>
    </source>
</evidence>
<keyword evidence="4" id="KW-0804">Transcription</keyword>
<comment type="caution">
    <text evidence="6">The sequence shown here is derived from an EMBL/GenBank/DDBJ whole genome shotgun (WGS) entry which is preliminary data.</text>
</comment>
<dbReference type="InterPro" id="IPR011051">
    <property type="entry name" value="RmlC_Cupin_sf"/>
</dbReference>
<reference evidence="6" key="1">
    <citation type="submission" date="2014-12" db="EMBL/GenBank/DDBJ databases">
        <title>The draft genome of the Tatumella morbirosei type strain, LMG23360T isolated from pineapple rot.</title>
        <authorList>
            <person name="Smits T.H."/>
            <person name="Palmer M."/>
            <person name="Venter S.N."/>
            <person name="Duffy B."/>
            <person name="Steenkamp E.T."/>
            <person name="Chan W.Y."/>
            <person name="Coutinho T.A."/>
            <person name="Coetzee M.P."/>
            <person name="De Maayer P."/>
        </authorList>
    </citation>
    <scope>NUCLEOTIDE SEQUENCE [LARGE SCALE GENOMIC DNA]</scope>
    <source>
        <strain evidence="6">LMG 23360</strain>
    </source>
</reference>
<keyword evidence="2" id="KW-0805">Transcription regulation</keyword>
<dbReference type="InterPro" id="IPR018062">
    <property type="entry name" value="HTH_AraC-typ_CS"/>
</dbReference>
<dbReference type="OrthoDB" id="5949386at2"/>
<keyword evidence="3" id="KW-0238">DNA-binding</keyword>
<dbReference type="EMBL" id="JPKR02000005">
    <property type="protein sequence ID" value="KGD78405.1"/>
    <property type="molecule type" value="Genomic_DNA"/>
</dbReference>
<dbReference type="Gene3D" id="2.60.120.10">
    <property type="entry name" value="Jelly Rolls"/>
    <property type="match status" value="1"/>
</dbReference>
<dbReference type="Proteomes" id="UP000029577">
    <property type="component" value="Unassembled WGS sequence"/>
</dbReference>
<dbReference type="CDD" id="cd06124">
    <property type="entry name" value="cupin_NimR-like_N"/>
    <property type="match status" value="1"/>
</dbReference>
<evidence type="ECO:0000313" key="6">
    <source>
        <dbReference type="EMBL" id="KGD78405.1"/>
    </source>
</evidence>
<proteinExistence type="predicted"/>
<dbReference type="SUPFAM" id="SSF46689">
    <property type="entry name" value="Homeodomain-like"/>
    <property type="match status" value="1"/>
</dbReference>
<evidence type="ECO:0000256" key="1">
    <source>
        <dbReference type="ARBA" id="ARBA00022491"/>
    </source>
</evidence>
<dbReference type="PROSITE" id="PS00041">
    <property type="entry name" value="HTH_ARAC_FAMILY_1"/>
    <property type="match status" value="1"/>
</dbReference>
<dbReference type="InterPro" id="IPR014710">
    <property type="entry name" value="RmlC-like_jellyroll"/>
</dbReference>
<keyword evidence="7" id="KW-1185">Reference proteome</keyword>
<dbReference type="GO" id="GO:0003700">
    <property type="term" value="F:DNA-binding transcription factor activity"/>
    <property type="evidence" value="ECO:0007669"/>
    <property type="project" value="InterPro"/>
</dbReference>
<keyword evidence="1" id="KW-0678">Repressor</keyword>
<gene>
    <name evidence="6" type="ORF">HA49_03275</name>
</gene>
<evidence type="ECO:0000256" key="4">
    <source>
        <dbReference type="ARBA" id="ARBA00023163"/>
    </source>
</evidence>
<accession>A0A095VUK7</accession>
<dbReference type="FunFam" id="1.10.10.60:FF:000132">
    <property type="entry name" value="AraC family transcriptional regulator"/>
    <property type="match status" value="1"/>
</dbReference>
<protein>
    <submittedName>
        <fullName evidence="6">AraC family transcriptional regulator</fullName>
    </submittedName>
</protein>
<dbReference type="Pfam" id="PF12833">
    <property type="entry name" value="HTH_18"/>
    <property type="match status" value="1"/>
</dbReference>
<dbReference type="AlphaFoldDB" id="A0A095VUK7"/>
<name>A0A095VUK7_9GAMM</name>
<dbReference type="STRING" id="642227.HA49_03275"/>
<dbReference type="PANTHER" id="PTHR11019:SF199">
    <property type="entry name" value="HTH-TYPE TRANSCRIPTIONAL REGULATOR NIMR"/>
    <property type="match status" value="1"/>
</dbReference>
<dbReference type="InterPro" id="IPR009057">
    <property type="entry name" value="Homeodomain-like_sf"/>
</dbReference>
<sequence>MQFELMLDGYNADKDDSPATAFRIVGSDNQSESPPHSHRKGQLILALHGGVTCRVLDALWSVPKNYALWIPGGIEHSNHVTRNARLCFVFIEPNATVMPDYCCTLALSALVREIILHLCTTVGQPDDAARRRMVQVLFDQLPQTPNNQYYLPYPGDKRLRRMVEYMRTFPDNMQSQHYWAVALGMSERNLSRLIIRETGMNFRRWKQQLQLILAIEYLLEGESVQQTAVRLGYDSATAFINMFKNCMKQTPGHWLSILNDNQR</sequence>
<dbReference type="SMART" id="SM00342">
    <property type="entry name" value="HTH_ARAC"/>
    <property type="match status" value="1"/>
</dbReference>
<dbReference type="InterPro" id="IPR018060">
    <property type="entry name" value="HTH_AraC"/>
</dbReference>
<dbReference type="RefSeq" id="WP_038016771.1">
    <property type="nucleotide sequence ID" value="NZ_JPKR02000005.1"/>
</dbReference>
<dbReference type="eggNOG" id="COG2207">
    <property type="taxonomic scope" value="Bacteria"/>
</dbReference>
<dbReference type="Gene3D" id="1.10.10.60">
    <property type="entry name" value="Homeodomain-like"/>
    <property type="match status" value="1"/>
</dbReference>